<dbReference type="PANTHER" id="PTHR11236:SF50">
    <property type="entry name" value="AMINODEOXYCHORISMATE SYNTHASE COMPONENT 1"/>
    <property type="match status" value="1"/>
</dbReference>
<dbReference type="InterPro" id="IPR005801">
    <property type="entry name" value="ADC_synthase"/>
</dbReference>
<protein>
    <submittedName>
        <fullName evidence="2">Para-aminobenzoate synthetase component 1</fullName>
    </submittedName>
</protein>
<dbReference type="InterPro" id="IPR019999">
    <property type="entry name" value="Anth_synth_I-like"/>
</dbReference>
<evidence type="ECO:0000313" key="3">
    <source>
        <dbReference type="Proteomes" id="UP000186026"/>
    </source>
</evidence>
<proteinExistence type="predicted"/>
<dbReference type="GO" id="GO:0000162">
    <property type="term" value="P:L-tryptophan biosynthetic process"/>
    <property type="evidence" value="ECO:0007669"/>
    <property type="project" value="TreeGrafter"/>
</dbReference>
<dbReference type="EMBL" id="FTOP01000003">
    <property type="protein sequence ID" value="SIS71854.1"/>
    <property type="molecule type" value="Genomic_DNA"/>
</dbReference>
<feature type="domain" description="Chorismate-utilising enzyme C-terminal" evidence="1">
    <location>
        <begin position="149"/>
        <end position="404"/>
    </location>
</feature>
<name>A0A1N7LDF6_9BACT</name>
<dbReference type="AlphaFoldDB" id="A0A1N7LDF6"/>
<dbReference type="SUPFAM" id="SSF56322">
    <property type="entry name" value="ADC synthase"/>
    <property type="match status" value="1"/>
</dbReference>
<dbReference type="OrthoDB" id="9803598at2"/>
<dbReference type="Proteomes" id="UP000186026">
    <property type="component" value="Unassembled WGS sequence"/>
</dbReference>
<dbReference type="GO" id="GO:0046820">
    <property type="term" value="F:4-amino-4-deoxychorismate synthase activity"/>
    <property type="evidence" value="ECO:0007669"/>
    <property type="project" value="TreeGrafter"/>
</dbReference>
<dbReference type="Gene3D" id="3.60.120.10">
    <property type="entry name" value="Anthranilate synthase"/>
    <property type="match status" value="1"/>
</dbReference>
<dbReference type="PRINTS" id="PR00095">
    <property type="entry name" value="ANTSNTHASEI"/>
</dbReference>
<sequence>MIQTFDLPAIEHADWVRKLLHWASIHYPYFVFFENHQVNYPYGGFKKSFFAGSSCFTLDQASEYYRKSEMVGILSYDFKNQIEKLSSDNRALVDLPDTLFFLPDVKVLFHENSIDIESNEPENIFWQIVAFQCTAQINPSIQVRQLTSKEAYIEAVKAIQNHILEGDIYEMNYCMAFDFKADWNPIQGFFDLTQRSAMPFSALLKAESKYLICASPERFLKVMDSKIIAQPIKGTIRRGKDENEDLALSKELLHSEKERAENLMIVDLMRNDLSKIAQTGSIQVEELFGVYAFPKVFQMISTVSAELNARVELKALIHATFPMGSMTGAPKIKCMELIDRYENFKRGWFSGTIGIIQPNGDLDMNVIIRSIIYDQNDQQGYFAVGSAITYDADATYEYDECFLKASAILETLQSDSSFKK</sequence>
<reference evidence="3" key="1">
    <citation type="submission" date="2017-01" db="EMBL/GenBank/DDBJ databases">
        <authorList>
            <person name="Varghese N."/>
            <person name="Submissions S."/>
        </authorList>
    </citation>
    <scope>NUCLEOTIDE SEQUENCE [LARGE SCALE GENOMIC DNA]</scope>
    <source>
        <strain evidence="3">DSM 46698</strain>
    </source>
</reference>
<dbReference type="RefSeq" id="WP_076499205.1">
    <property type="nucleotide sequence ID" value="NZ_FTOP01000003.1"/>
</dbReference>
<dbReference type="InterPro" id="IPR015890">
    <property type="entry name" value="Chorismate_C"/>
</dbReference>
<gene>
    <name evidence="2" type="ORF">SAMN05421761_103246</name>
</gene>
<organism evidence="2 3">
    <name type="scientific">Belliella pelovolcani</name>
    <dbReference type="NCBI Taxonomy" id="529505"/>
    <lineage>
        <taxon>Bacteria</taxon>
        <taxon>Pseudomonadati</taxon>
        <taxon>Bacteroidota</taxon>
        <taxon>Cytophagia</taxon>
        <taxon>Cytophagales</taxon>
        <taxon>Cyclobacteriaceae</taxon>
        <taxon>Belliella</taxon>
    </lineage>
</organism>
<keyword evidence="3" id="KW-1185">Reference proteome</keyword>
<dbReference type="Pfam" id="PF00425">
    <property type="entry name" value="Chorismate_bind"/>
    <property type="match status" value="1"/>
</dbReference>
<evidence type="ECO:0000259" key="1">
    <source>
        <dbReference type="Pfam" id="PF00425"/>
    </source>
</evidence>
<dbReference type="PANTHER" id="PTHR11236">
    <property type="entry name" value="AMINOBENZOATE/ANTHRANILATE SYNTHASE"/>
    <property type="match status" value="1"/>
</dbReference>
<accession>A0A1N7LDF6</accession>
<evidence type="ECO:0000313" key="2">
    <source>
        <dbReference type="EMBL" id="SIS71854.1"/>
    </source>
</evidence>
<dbReference type="STRING" id="529505.SAMN05421761_103246"/>